<feature type="region of interest" description="Disordered" evidence="1">
    <location>
        <begin position="115"/>
        <end position="148"/>
    </location>
</feature>
<accession>A0A7S6VY11</accession>
<reference evidence="2 3" key="1">
    <citation type="submission" date="2020-02" db="EMBL/GenBank/DDBJ databases">
        <title>Tigecycline-resistant Acinetobacter species from pigs and migratory birds.</title>
        <authorList>
            <person name="Chen C."/>
            <person name="Sun J."/>
            <person name="Liao X.-P."/>
            <person name="Liu Y.-H."/>
        </authorList>
    </citation>
    <scope>NUCLEOTIDE SEQUENCE [LARGE SCALE GENOMIC DNA]</scope>
    <source>
        <strain evidence="2 3">YH12207_T</strain>
    </source>
</reference>
<sequence length="166" mass="18994">MAALKEPVKIFIVQSLACFETPQQVADAVKQRFGLEIERQQCENYDPTKYAGRNLSKKLKDLFERTRTDFRENIEDIAIANKAFRLKELQGMYDDSGRNKRLKQNLLKQAFQETDGRVTRQEHTGANGGAIKTETEQKQSLPKYTPDELANMTPQELSRLAITGKL</sequence>
<gene>
    <name evidence="2" type="ORF">G0028_14160</name>
</gene>
<dbReference type="InterPro" id="IPR018738">
    <property type="entry name" value="DUF2280"/>
</dbReference>
<evidence type="ECO:0000313" key="3">
    <source>
        <dbReference type="Proteomes" id="UP000593966"/>
    </source>
</evidence>
<dbReference type="Proteomes" id="UP000593966">
    <property type="component" value="Chromosome"/>
</dbReference>
<dbReference type="Pfam" id="PF10045">
    <property type="entry name" value="DUF2280"/>
    <property type="match status" value="1"/>
</dbReference>
<proteinExistence type="predicted"/>
<evidence type="ECO:0000313" key="2">
    <source>
        <dbReference type="EMBL" id="QOW46943.1"/>
    </source>
</evidence>
<evidence type="ECO:0000256" key="1">
    <source>
        <dbReference type="SAM" id="MobiDB-lite"/>
    </source>
</evidence>
<name>A0A7S6VY11_9GAMM</name>
<protein>
    <submittedName>
        <fullName evidence="2">DUF2280 domain-containing protein</fullName>
    </submittedName>
</protein>
<keyword evidence="3" id="KW-1185">Reference proteome</keyword>
<dbReference type="RefSeq" id="WP_180047261.1">
    <property type="nucleotide sequence ID" value="NZ_CP048659.1"/>
</dbReference>
<dbReference type="EMBL" id="CP048659">
    <property type="protein sequence ID" value="QOW46943.1"/>
    <property type="molecule type" value="Genomic_DNA"/>
</dbReference>
<organism evidence="2 3">
    <name type="scientific">Acinetobacter piscicola</name>
    <dbReference type="NCBI Taxonomy" id="2006115"/>
    <lineage>
        <taxon>Bacteria</taxon>
        <taxon>Pseudomonadati</taxon>
        <taxon>Pseudomonadota</taxon>
        <taxon>Gammaproteobacteria</taxon>
        <taxon>Moraxellales</taxon>
        <taxon>Moraxellaceae</taxon>
        <taxon>Acinetobacter</taxon>
    </lineage>
</organism>
<dbReference type="AlphaFoldDB" id="A0A7S6VY11"/>